<dbReference type="AlphaFoldDB" id="A0A803P4X4"/>
<organism evidence="1 2">
    <name type="scientific">Cannabis sativa</name>
    <name type="common">Hemp</name>
    <name type="synonym">Marijuana</name>
    <dbReference type="NCBI Taxonomy" id="3483"/>
    <lineage>
        <taxon>Eukaryota</taxon>
        <taxon>Viridiplantae</taxon>
        <taxon>Streptophyta</taxon>
        <taxon>Embryophyta</taxon>
        <taxon>Tracheophyta</taxon>
        <taxon>Spermatophyta</taxon>
        <taxon>Magnoliopsida</taxon>
        <taxon>eudicotyledons</taxon>
        <taxon>Gunneridae</taxon>
        <taxon>Pentapetalae</taxon>
        <taxon>rosids</taxon>
        <taxon>fabids</taxon>
        <taxon>Rosales</taxon>
        <taxon>Cannabaceae</taxon>
        <taxon>Cannabis</taxon>
    </lineage>
</organism>
<reference evidence="1" key="1">
    <citation type="submission" date="2018-11" db="EMBL/GenBank/DDBJ databases">
        <authorList>
            <person name="Grassa J C."/>
        </authorList>
    </citation>
    <scope>NUCLEOTIDE SEQUENCE [LARGE SCALE GENOMIC DNA]</scope>
</reference>
<evidence type="ECO:0000313" key="2">
    <source>
        <dbReference type="Proteomes" id="UP000596661"/>
    </source>
</evidence>
<reference evidence="1" key="2">
    <citation type="submission" date="2021-03" db="UniProtKB">
        <authorList>
            <consortium name="EnsemblPlants"/>
        </authorList>
    </citation>
    <scope>IDENTIFICATION</scope>
</reference>
<dbReference type="EMBL" id="UZAU01000295">
    <property type="status" value="NOT_ANNOTATED_CDS"/>
    <property type="molecule type" value="Genomic_DNA"/>
</dbReference>
<accession>A0A803P4X4</accession>
<sequence length="92" mass="10210">MKYVHPSRTAIGLVRICWWHDVKMNLVVSIMQPWYLAGWNDARVKTGAKTWDVKLGVDVEGVGAGGTPKAYLPTAKSQQPIQIGRPSISCHH</sequence>
<dbReference type="Gramene" id="evm.model.03.1342">
    <property type="protein sequence ID" value="cds.evm.model.03.1342"/>
    <property type="gene ID" value="evm.TU.03.1342"/>
</dbReference>
<name>A0A803P4X4_CANSA</name>
<proteinExistence type="predicted"/>
<protein>
    <submittedName>
        <fullName evidence="1">Uncharacterized protein</fullName>
    </submittedName>
</protein>
<dbReference type="EnsemblPlants" id="evm.model.03.1342">
    <property type="protein sequence ID" value="cds.evm.model.03.1342"/>
    <property type="gene ID" value="evm.TU.03.1342"/>
</dbReference>
<keyword evidence="2" id="KW-1185">Reference proteome</keyword>
<dbReference type="Proteomes" id="UP000596661">
    <property type="component" value="Chromosome 3"/>
</dbReference>
<evidence type="ECO:0000313" key="1">
    <source>
        <dbReference type="EnsemblPlants" id="cds.evm.model.03.1342"/>
    </source>
</evidence>